<reference evidence="1" key="1">
    <citation type="submission" date="2013-08" db="EMBL/GenBank/DDBJ databases">
        <authorList>
            <person name="Mendez C."/>
            <person name="Richter M."/>
            <person name="Ferrer M."/>
            <person name="Sanchez J."/>
        </authorList>
    </citation>
    <scope>NUCLEOTIDE SEQUENCE</scope>
</reference>
<name>T1CWB8_9ZZZZ</name>
<organism evidence="1">
    <name type="scientific">mine drainage metagenome</name>
    <dbReference type="NCBI Taxonomy" id="410659"/>
    <lineage>
        <taxon>unclassified sequences</taxon>
        <taxon>metagenomes</taxon>
        <taxon>ecological metagenomes</taxon>
    </lineage>
</organism>
<gene>
    <name evidence="1" type="ORF">B1A_04940</name>
</gene>
<dbReference type="AlphaFoldDB" id="T1CWB8"/>
<proteinExistence type="predicted"/>
<evidence type="ECO:0000313" key="1">
    <source>
        <dbReference type="EMBL" id="EQD73464.1"/>
    </source>
</evidence>
<protein>
    <submittedName>
        <fullName evidence="1">Uncharacterized protein</fullName>
    </submittedName>
</protein>
<accession>T1CWB8</accession>
<comment type="caution">
    <text evidence="1">The sequence shown here is derived from an EMBL/GenBank/DDBJ whole genome shotgun (WGS) entry which is preliminary data.</text>
</comment>
<reference evidence="1" key="2">
    <citation type="journal article" date="2014" name="ISME J.">
        <title>Microbial stratification in low pH oxic and suboxic macroscopic growths along an acid mine drainage.</title>
        <authorList>
            <person name="Mendez-Garcia C."/>
            <person name="Mesa V."/>
            <person name="Sprenger R.R."/>
            <person name="Richter M."/>
            <person name="Diez M.S."/>
            <person name="Solano J."/>
            <person name="Bargiela R."/>
            <person name="Golyshina O.V."/>
            <person name="Manteca A."/>
            <person name="Ramos J.L."/>
            <person name="Gallego J.R."/>
            <person name="Llorente I."/>
            <person name="Martins Dos Santos V.A."/>
            <person name="Jensen O.N."/>
            <person name="Pelaez A.I."/>
            <person name="Sanchez J."/>
            <person name="Ferrer M."/>
        </authorList>
    </citation>
    <scope>NUCLEOTIDE SEQUENCE</scope>
</reference>
<sequence>MGVLAAARLLGVSDGRVWRVLEHYVQQARARGYRTDRNPITICYLLCAKLKHLPTNPWIPSRVTRHALQAFTRPTKPFPHEALKTP</sequence>
<dbReference type="EMBL" id="AUZX01003598">
    <property type="protein sequence ID" value="EQD73464.1"/>
    <property type="molecule type" value="Genomic_DNA"/>
</dbReference>